<dbReference type="GO" id="GO:0006654">
    <property type="term" value="P:phosphatidic acid biosynthetic process"/>
    <property type="evidence" value="ECO:0007669"/>
    <property type="project" value="TreeGrafter"/>
</dbReference>
<dbReference type="Proteomes" id="UP000886879">
    <property type="component" value="Unassembled WGS sequence"/>
</dbReference>
<proteinExistence type="predicted"/>
<dbReference type="GO" id="GO:0003841">
    <property type="term" value="F:1-acylglycerol-3-phosphate O-acyltransferase activity"/>
    <property type="evidence" value="ECO:0007669"/>
    <property type="project" value="TreeGrafter"/>
</dbReference>
<protein>
    <submittedName>
        <fullName evidence="4">1-acyl-sn-glycerol-3-phosphate acyltransferase</fullName>
    </submittedName>
</protein>
<dbReference type="CDD" id="cd07989">
    <property type="entry name" value="LPLAT_AGPAT-like"/>
    <property type="match status" value="1"/>
</dbReference>
<dbReference type="EMBL" id="DVFO01000046">
    <property type="protein sequence ID" value="HIQ60868.1"/>
    <property type="molecule type" value="Genomic_DNA"/>
</dbReference>
<dbReference type="SMART" id="SM00563">
    <property type="entry name" value="PlsC"/>
    <property type="match status" value="1"/>
</dbReference>
<accession>A0A9D0YU64</accession>
<evidence type="ECO:0000256" key="2">
    <source>
        <dbReference type="ARBA" id="ARBA00023315"/>
    </source>
</evidence>
<evidence type="ECO:0000313" key="4">
    <source>
        <dbReference type="EMBL" id="HIQ60868.1"/>
    </source>
</evidence>
<organism evidence="4 5">
    <name type="scientific">Candidatus Enterenecus faecium</name>
    <dbReference type="NCBI Taxonomy" id="2840780"/>
    <lineage>
        <taxon>Bacteria</taxon>
        <taxon>Bacillati</taxon>
        <taxon>Bacillota</taxon>
        <taxon>Clostridia</taxon>
        <taxon>Eubacteriales</taxon>
        <taxon>Candidatus Enterenecus</taxon>
    </lineage>
</organism>
<dbReference type="PANTHER" id="PTHR10434">
    <property type="entry name" value="1-ACYL-SN-GLYCEROL-3-PHOSPHATE ACYLTRANSFERASE"/>
    <property type="match status" value="1"/>
</dbReference>
<keyword evidence="2 4" id="KW-0012">Acyltransferase</keyword>
<evidence type="ECO:0000256" key="1">
    <source>
        <dbReference type="ARBA" id="ARBA00022679"/>
    </source>
</evidence>
<dbReference type="AlphaFoldDB" id="A0A9D0YU64"/>
<gene>
    <name evidence="4" type="ORF">IAD31_04645</name>
</gene>
<dbReference type="Pfam" id="PF01553">
    <property type="entry name" value="Acyltransferase"/>
    <property type="match status" value="1"/>
</dbReference>
<feature type="domain" description="Phospholipid/glycerol acyltransferase" evidence="3">
    <location>
        <begin position="35"/>
        <end position="149"/>
    </location>
</feature>
<dbReference type="PANTHER" id="PTHR10434:SF11">
    <property type="entry name" value="1-ACYL-SN-GLYCEROL-3-PHOSPHATE ACYLTRANSFERASE"/>
    <property type="match status" value="1"/>
</dbReference>
<reference evidence="4" key="1">
    <citation type="submission" date="2020-10" db="EMBL/GenBank/DDBJ databases">
        <authorList>
            <person name="Gilroy R."/>
        </authorList>
    </citation>
    <scope>NUCLEOTIDE SEQUENCE</scope>
    <source>
        <strain evidence="4">ChiGjej2B2-12916</strain>
    </source>
</reference>
<reference evidence="4" key="2">
    <citation type="journal article" date="2021" name="PeerJ">
        <title>Extensive microbial diversity within the chicken gut microbiome revealed by metagenomics and culture.</title>
        <authorList>
            <person name="Gilroy R."/>
            <person name="Ravi A."/>
            <person name="Getino M."/>
            <person name="Pursley I."/>
            <person name="Horton D.L."/>
            <person name="Alikhan N.F."/>
            <person name="Baker D."/>
            <person name="Gharbi K."/>
            <person name="Hall N."/>
            <person name="Watson M."/>
            <person name="Adriaenssens E.M."/>
            <person name="Foster-Nyarko E."/>
            <person name="Jarju S."/>
            <person name="Secka A."/>
            <person name="Antonio M."/>
            <person name="Oren A."/>
            <person name="Chaudhuri R.R."/>
            <person name="La Ragione R."/>
            <person name="Hildebrand F."/>
            <person name="Pallen M.J."/>
        </authorList>
    </citation>
    <scope>NUCLEOTIDE SEQUENCE</scope>
    <source>
        <strain evidence="4">ChiGjej2B2-12916</strain>
    </source>
</reference>
<keyword evidence="1" id="KW-0808">Transferase</keyword>
<name>A0A9D0YU64_9FIRM</name>
<comment type="caution">
    <text evidence="4">The sequence shown here is derived from an EMBL/GenBank/DDBJ whole genome shotgun (WGS) entry which is preliminary data.</text>
</comment>
<sequence length="196" mass="21862">MNRLYAVLYPLIWIFMRIFHPWKAEGRENVPEGAVVMCGNHTTLGDPIYVVCALGWRCQTRIIAKEELMKIPVLGFLLGKAGIIGIKRGKADVAAIKEAMRVLRNGEKLLLFPEGTRVKEGENAAAHTGAAMFATRTGTMLLPVYIAPKKKLFRKTRVVFGKPYAPVYEGRKAGPEDYQRIADDLMDRIHHLGGSV</sequence>
<evidence type="ECO:0000259" key="3">
    <source>
        <dbReference type="SMART" id="SM00563"/>
    </source>
</evidence>
<dbReference type="SUPFAM" id="SSF69593">
    <property type="entry name" value="Glycerol-3-phosphate (1)-acyltransferase"/>
    <property type="match status" value="1"/>
</dbReference>
<evidence type="ECO:0000313" key="5">
    <source>
        <dbReference type="Proteomes" id="UP000886879"/>
    </source>
</evidence>
<dbReference type="InterPro" id="IPR002123">
    <property type="entry name" value="Plipid/glycerol_acylTrfase"/>
</dbReference>